<comment type="caution">
    <text evidence="2">The sequence shown here is derived from an EMBL/GenBank/DDBJ whole genome shotgun (WGS) entry which is preliminary data.</text>
</comment>
<proteinExistence type="predicted"/>
<dbReference type="EMBL" id="JAAIJR010000013">
    <property type="protein sequence ID" value="NEX19677.1"/>
    <property type="molecule type" value="Genomic_DNA"/>
</dbReference>
<protein>
    <submittedName>
        <fullName evidence="2">Methyltransferase domain-containing protein</fullName>
    </submittedName>
</protein>
<feature type="domain" description="Methyltransferase" evidence="1">
    <location>
        <begin position="251"/>
        <end position="366"/>
    </location>
</feature>
<dbReference type="AlphaFoldDB" id="A0A6P1DN52"/>
<reference evidence="3" key="1">
    <citation type="journal article" date="2020" name="Microbiol. Resour. Announc.">
        <title>Draft Genome Sequences of Thiorhodococcus mannitoliphagus and Thiorhodococcus minor, Purple Sulfur Photosynthetic Bacteria in the Gammaproteobacterial Family Chromatiaceae.</title>
        <authorList>
            <person name="Aviles F.A."/>
            <person name="Meyer T.E."/>
            <person name="Kyndt J.A."/>
        </authorList>
    </citation>
    <scope>NUCLEOTIDE SEQUENCE [LARGE SCALE GENOMIC DNA]</scope>
    <source>
        <strain evidence="3">DSM 18266</strain>
    </source>
</reference>
<dbReference type="PANTHER" id="PTHR43861:SF1">
    <property type="entry name" value="TRANS-ACONITATE 2-METHYLTRANSFERASE"/>
    <property type="match status" value="1"/>
</dbReference>
<keyword evidence="3" id="KW-1185">Reference proteome</keyword>
<evidence type="ECO:0000313" key="3">
    <source>
        <dbReference type="Proteomes" id="UP000471640"/>
    </source>
</evidence>
<keyword evidence="2" id="KW-0808">Transferase</keyword>
<keyword evidence="2" id="KW-0489">Methyltransferase</keyword>
<evidence type="ECO:0000313" key="2">
    <source>
        <dbReference type="EMBL" id="NEX19677.1"/>
    </source>
</evidence>
<dbReference type="InterPro" id="IPR025714">
    <property type="entry name" value="Methyltranfer_dom"/>
</dbReference>
<name>A0A6P1DN52_9GAMM</name>
<dbReference type="Pfam" id="PF13847">
    <property type="entry name" value="Methyltransf_31"/>
    <property type="match status" value="1"/>
</dbReference>
<evidence type="ECO:0000259" key="1">
    <source>
        <dbReference type="Pfam" id="PF13847"/>
    </source>
</evidence>
<dbReference type="GO" id="GO:0008168">
    <property type="term" value="F:methyltransferase activity"/>
    <property type="evidence" value="ECO:0007669"/>
    <property type="project" value="UniProtKB-KW"/>
</dbReference>
<dbReference type="InterPro" id="IPR029063">
    <property type="entry name" value="SAM-dependent_MTases_sf"/>
</dbReference>
<sequence length="419" mass="46421">MATLDKSLRPGGYLVILDNRDNAGVSLHNSFLSKDFAVAQLYHYGFELVESKDLSAYRYLLVLRKAAPEAPKPPVYAVSEGQDSIAVSGSDSVVHIGSLDSFDITPSGIAAGKLLLKALTDSDAEAARAAADLYENTIPTENFGGEYTALQWVAEYIAGSEEARRELTKDPLAAEFLAYLAADDYKLLKNYVSRKYKLDAPGLTVEEATDEKTREIGIVRRQALEDFILFNNPRRESWEKSSRIMELLPLKRGDTIVDLGSGPGYFSFKFAERVGPEGLVYSMDTKQMHIDYLSELAKKWGLENIRASVSETDGFEIPAPGSADVVFMCSLYHIIYAVSSQSERDGMVKSIARALKPGGQFIVVDNGPVDQGKLPYHGPYIRRELIRSQLEAYGFTYERADQIIPQRYLMVFSRGASAD</sequence>
<accession>A0A6P1DN52</accession>
<gene>
    <name evidence="2" type="ORF">G3480_05000</name>
</gene>
<dbReference type="Proteomes" id="UP000471640">
    <property type="component" value="Unassembled WGS sequence"/>
</dbReference>
<reference evidence="2 3" key="2">
    <citation type="submission" date="2020-02" db="EMBL/GenBank/DDBJ databases">
        <title>Genome sequences of Thiorhodococcus mannitoliphagus and Thiorhodococcus minor, purple sulfur photosynthetic bacteria in the gammaproteobacterial family, Chromatiaceae.</title>
        <authorList>
            <person name="Aviles F.A."/>
            <person name="Meyer T.E."/>
            <person name="Kyndt J.A."/>
        </authorList>
    </citation>
    <scope>NUCLEOTIDE SEQUENCE [LARGE SCALE GENOMIC DNA]</scope>
    <source>
        <strain evidence="2 3">DSM 18266</strain>
    </source>
</reference>
<dbReference type="PANTHER" id="PTHR43861">
    <property type="entry name" value="TRANS-ACONITATE 2-METHYLTRANSFERASE-RELATED"/>
    <property type="match status" value="1"/>
</dbReference>
<organism evidence="2 3">
    <name type="scientific">Thiorhodococcus mannitoliphagus</name>
    <dbReference type="NCBI Taxonomy" id="329406"/>
    <lineage>
        <taxon>Bacteria</taxon>
        <taxon>Pseudomonadati</taxon>
        <taxon>Pseudomonadota</taxon>
        <taxon>Gammaproteobacteria</taxon>
        <taxon>Chromatiales</taxon>
        <taxon>Chromatiaceae</taxon>
        <taxon>Thiorhodococcus</taxon>
    </lineage>
</organism>
<dbReference type="GO" id="GO:0032259">
    <property type="term" value="P:methylation"/>
    <property type="evidence" value="ECO:0007669"/>
    <property type="project" value="UniProtKB-KW"/>
</dbReference>
<dbReference type="SUPFAM" id="SSF53335">
    <property type="entry name" value="S-adenosyl-L-methionine-dependent methyltransferases"/>
    <property type="match status" value="1"/>
</dbReference>
<dbReference type="Gene3D" id="3.40.50.150">
    <property type="entry name" value="Vaccinia Virus protein VP39"/>
    <property type="match status" value="1"/>
</dbReference>
<dbReference type="CDD" id="cd02440">
    <property type="entry name" value="AdoMet_MTases"/>
    <property type="match status" value="1"/>
</dbReference>